<keyword evidence="4" id="KW-1185">Reference proteome</keyword>
<protein>
    <submittedName>
        <fullName evidence="3">Uncharacterized protein</fullName>
    </submittedName>
</protein>
<dbReference type="EMBL" id="CAJNOM010000070">
    <property type="protein sequence ID" value="CAF0977855.1"/>
    <property type="molecule type" value="Genomic_DNA"/>
</dbReference>
<reference evidence="3" key="1">
    <citation type="submission" date="2021-02" db="EMBL/GenBank/DDBJ databases">
        <authorList>
            <person name="Nowell W R."/>
        </authorList>
    </citation>
    <scope>NUCLEOTIDE SEQUENCE</scope>
</reference>
<gene>
    <name evidence="3" type="ORF">QVE165_LOCUS13696</name>
</gene>
<keyword evidence="1" id="KW-0812">Transmembrane</keyword>
<dbReference type="OrthoDB" id="10030836at2759"/>
<evidence type="ECO:0000256" key="1">
    <source>
        <dbReference type="SAM" id="Phobius"/>
    </source>
</evidence>
<proteinExistence type="predicted"/>
<keyword evidence="1" id="KW-1133">Transmembrane helix</keyword>
<keyword evidence="1" id="KW-0472">Membrane</keyword>
<dbReference type="Proteomes" id="UP000663832">
    <property type="component" value="Unassembled WGS sequence"/>
</dbReference>
<accession>A0A814F455</accession>
<organism evidence="3 4">
    <name type="scientific">Adineta steineri</name>
    <dbReference type="NCBI Taxonomy" id="433720"/>
    <lineage>
        <taxon>Eukaryota</taxon>
        <taxon>Metazoa</taxon>
        <taxon>Spiralia</taxon>
        <taxon>Gnathifera</taxon>
        <taxon>Rotifera</taxon>
        <taxon>Eurotatoria</taxon>
        <taxon>Bdelloidea</taxon>
        <taxon>Adinetida</taxon>
        <taxon>Adinetidae</taxon>
        <taxon>Adineta</taxon>
    </lineage>
</organism>
<feature type="transmembrane region" description="Helical" evidence="1">
    <location>
        <begin position="281"/>
        <end position="303"/>
    </location>
</feature>
<comment type="caution">
    <text evidence="3">The sequence shown here is derived from an EMBL/GenBank/DDBJ whole genome shotgun (WGS) entry which is preliminary data.</text>
</comment>
<sequence length="306" mass="32697">MYLLITLLLVTFVSCQQDICSCSCCVGQFCDPVFIGSSDIQTCTKESCSSYCRSLNSQCQIDYPNGQILATCSPINTPLYKCQCNCCNTGSALCAPAFIGYSTTFICQISSCSLSCLDQYPDRCISNERGQTNGTCIGEIITSTIPTTTTTTTIATASWIGNTCSCMCCQSGPSCSPNVYVGPVLAAQCSSAACTQECQNKYPSSCPSISYLGQTNGTCTNQNNGNTRCKCQCCDLTGCQSSETSTNEDCTTCHSLCRQSLVCGNTNNVTESCVNNTTKKIMPHSILLTVFISIIVVAFFFCCSIK</sequence>
<dbReference type="AlphaFoldDB" id="A0A814F455"/>
<evidence type="ECO:0000313" key="3">
    <source>
        <dbReference type="EMBL" id="CAF0977855.1"/>
    </source>
</evidence>
<feature type="signal peptide" evidence="2">
    <location>
        <begin position="1"/>
        <end position="15"/>
    </location>
</feature>
<name>A0A814F455_9BILA</name>
<feature type="chain" id="PRO_5032314214" evidence="2">
    <location>
        <begin position="16"/>
        <end position="306"/>
    </location>
</feature>
<evidence type="ECO:0000313" key="4">
    <source>
        <dbReference type="Proteomes" id="UP000663832"/>
    </source>
</evidence>
<evidence type="ECO:0000256" key="2">
    <source>
        <dbReference type="SAM" id="SignalP"/>
    </source>
</evidence>
<keyword evidence="2" id="KW-0732">Signal</keyword>